<keyword evidence="3" id="KW-1185">Reference proteome</keyword>
<keyword evidence="1" id="KW-1133">Transmembrane helix</keyword>
<gene>
    <name evidence="2" type="ORF">CHM34_18525</name>
</gene>
<evidence type="ECO:0000313" key="2">
    <source>
        <dbReference type="EMBL" id="OYD06027.1"/>
    </source>
</evidence>
<reference evidence="2 3" key="1">
    <citation type="submission" date="2017-07" db="EMBL/GenBank/DDBJ databases">
        <title>The genome sequence of Paludifilum halophilum highlights mechanisms for microbial adaptation to high salt environemnts.</title>
        <authorList>
            <person name="Belbahri L."/>
        </authorList>
    </citation>
    <scope>NUCLEOTIDE SEQUENCE [LARGE SCALE GENOMIC DNA]</scope>
    <source>
        <strain evidence="2 3">DSM 102817</strain>
    </source>
</reference>
<evidence type="ECO:0000313" key="3">
    <source>
        <dbReference type="Proteomes" id="UP000215459"/>
    </source>
</evidence>
<keyword evidence="1" id="KW-0812">Transmembrane</keyword>
<feature type="transmembrane region" description="Helical" evidence="1">
    <location>
        <begin position="6"/>
        <end position="39"/>
    </location>
</feature>
<keyword evidence="1" id="KW-0472">Membrane</keyword>
<dbReference type="Proteomes" id="UP000215459">
    <property type="component" value="Unassembled WGS sequence"/>
</dbReference>
<comment type="caution">
    <text evidence="2">The sequence shown here is derived from an EMBL/GenBank/DDBJ whole genome shotgun (WGS) entry which is preliminary data.</text>
</comment>
<sequence length="101" mass="12632">MFLCLFLYFFLLSIFLFFFLLLFFFFLFFFSLLLFFFFFFFFKKIFNLFVQVLLCFVCSLYNIFHFVLENEECPIFRCKLGIVPFDCFFYLLLSQIRQYAC</sequence>
<name>A0A235B2B0_9BACL</name>
<accession>A0A235B2B0</accession>
<proteinExistence type="predicted"/>
<organism evidence="2 3">
    <name type="scientific">Paludifilum halophilum</name>
    <dbReference type="NCBI Taxonomy" id="1642702"/>
    <lineage>
        <taxon>Bacteria</taxon>
        <taxon>Bacillati</taxon>
        <taxon>Bacillota</taxon>
        <taxon>Bacilli</taxon>
        <taxon>Bacillales</taxon>
        <taxon>Thermoactinomycetaceae</taxon>
        <taxon>Paludifilum</taxon>
    </lineage>
</organism>
<evidence type="ECO:0000256" key="1">
    <source>
        <dbReference type="SAM" id="Phobius"/>
    </source>
</evidence>
<dbReference type="EMBL" id="NOWF01000104">
    <property type="protein sequence ID" value="OYD06027.1"/>
    <property type="molecule type" value="Genomic_DNA"/>
</dbReference>
<protein>
    <submittedName>
        <fullName evidence="2">Uncharacterized protein</fullName>
    </submittedName>
</protein>
<feature type="transmembrane region" description="Helical" evidence="1">
    <location>
        <begin position="46"/>
        <end position="68"/>
    </location>
</feature>
<dbReference type="AlphaFoldDB" id="A0A235B2B0"/>